<dbReference type="OrthoDB" id="2376767at2"/>
<name>A0A239CRK2_9FIRM</name>
<evidence type="ECO:0000313" key="2">
    <source>
        <dbReference type="Proteomes" id="UP000198304"/>
    </source>
</evidence>
<dbReference type="Gene3D" id="3.40.50.10400">
    <property type="entry name" value="Hypothetical protein PA1492"/>
    <property type="match status" value="1"/>
</dbReference>
<proteinExistence type="predicted"/>
<dbReference type="Proteomes" id="UP000198304">
    <property type="component" value="Unassembled WGS sequence"/>
</dbReference>
<dbReference type="InterPro" id="IPR025518">
    <property type="entry name" value="DUF4406"/>
</dbReference>
<organism evidence="1 2">
    <name type="scientific">Anaerovirgula multivorans</name>
    <dbReference type="NCBI Taxonomy" id="312168"/>
    <lineage>
        <taxon>Bacteria</taxon>
        <taxon>Bacillati</taxon>
        <taxon>Bacillota</taxon>
        <taxon>Clostridia</taxon>
        <taxon>Peptostreptococcales</taxon>
        <taxon>Natronincolaceae</taxon>
        <taxon>Anaerovirgula</taxon>
    </lineage>
</organism>
<accession>A0A239CRK2</accession>
<sequence>MKIYIAGKITKCLNFKAKFGAAEEKLCAEGHIVMNPAVLPGRFDFDDYMHICYAMIDVCDAVYFLDNWQDSRGAKLEMEYSIASGKMVLFEAMQAENLGNMMI</sequence>
<dbReference type="Pfam" id="PF14359">
    <property type="entry name" value="DUF4406"/>
    <property type="match status" value="1"/>
</dbReference>
<dbReference type="RefSeq" id="WP_089282355.1">
    <property type="nucleotide sequence ID" value="NZ_FZOJ01000006.1"/>
</dbReference>
<reference evidence="2" key="1">
    <citation type="submission" date="2017-06" db="EMBL/GenBank/DDBJ databases">
        <authorList>
            <person name="Varghese N."/>
            <person name="Submissions S."/>
        </authorList>
    </citation>
    <scope>NUCLEOTIDE SEQUENCE [LARGE SCALE GENOMIC DNA]</scope>
    <source>
        <strain evidence="2">SCA</strain>
    </source>
</reference>
<dbReference type="AlphaFoldDB" id="A0A239CRK2"/>
<evidence type="ECO:0000313" key="1">
    <source>
        <dbReference type="EMBL" id="SNS22569.1"/>
    </source>
</evidence>
<dbReference type="SUPFAM" id="SSF52309">
    <property type="entry name" value="N-(deoxy)ribosyltransferase-like"/>
    <property type="match status" value="1"/>
</dbReference>
<keyword evidence="2" id="KW-1185">Reference proteome</keyword>
<protein>
    <recommendedName>
        <fullName evidence="3">DUF4406 domain-containing protein</fullName>
    </recommendedName>
</protein>
<gene>
    <name evidence="1" type="ORF">SAMN05446037_1006107</name>
</gene>
<dbReference type="EMBL" id="FZOJ01000006">
    <property type="protein sequence ID" value="SNS22569.1"/>
    <property type="molecule type" value="Genomic_DNA"/>
</dbReference>
<evidence type="ECO:0008006" key="3">
    <source>
        <dbReference type="Google" id="ProtNLM"/>
    </source>
</evidence>